<protein>
    <recommendedName>
        <fullName evidence="4">Zinc-finger domain-containing protein</fullName>
    </recommendedName>
</protein>
<organism evidence="2 3">
    <name type="scientific">Paenibacillus konkukensis</name>
    <dbReference type="NCBI Taxonomy" id="2020716"/>
    <lineage>
        <taxon>Bacteria</taxon>
        <taxon>Bacillati</taxon>
        <taxon>Bacillota</taxon>
        <taxon>Bacilli</taxon>
        <taxon>Bacillales</taxon>
        <taxon>Paenibacillaceae</taxon>
        <taxon>Paenibacillus</taxon>
    </lineage>
</organism>
<evidence type="ECO:0000313" key="2">
    <source>
        <dbReference type="EMBL" id="UQZ84470.1"/>
    </source>
</evidence>
<dbReference type="Gene3D" id="1.10.10.1320">
    <property type="entry name" value="Anti-sigma factor, zinc-finger domain"/>
    <property type="match status" value="1"/>
</dbReference>
<sequence>MNHYTIQQWSRYVRQQLSADEQLQYEAHLGSCDQCLERYMQCLESSGEELPELPNSASVTISESVMRQIGKEEALLTEPVEVRQRRPKTPAFFRHPLFHYTVAAVITILLMGTGAFQSLADRIGKAETNVEAAGMLQESSRPSVSHQIMEKTIGMLDAIQHKQDKGGTR</sequence>
<name>A0ABY4RR49_9BACL</name>
<dbReference type="Proteomes" id="UP001057134">
    <property type="component" value="Chromosome"/>
</dbReference>
<dbReference type="EMBL" id="CP027059">
    <property type="protein sequence ID" value="UQZ84470.1"/>
    <property type="molecule type" value="Genomic_DNA"/>
</dbReference>
<evidence type="ECO:0008006" key="4">
    <source>
        <dbReference type="Google" id="ProtNLM"/>
    </source>
</evidence>
<proteinExistence type="predicted"/>
<keyword evidence="1" id="KW-0812">Transmembrane</keyword>
<dbReference type="RefSeq" id="WP_249860229.1">
    <property type="nucleotide sequence ID" value="NZ_CP027059.1"/>
</dbReference>
<evidence type="ECO:0000313" key="3">
    <source>
        <dbReference type="Proteomes" id="UP001057134"/>
    </source>
</evidence>
<reference evidence="2" key="1">
    <citation type="submission" date="2018-02" db="EMBL/GenBank/DDBJ databases">
        <authorList>
            <person name="Kim S.-K."/>
            <person name="Jung H.-I."/>
            <person name="Lee S.-W."/>
        </authorList>
    </citation>
    <scope>NUCLEOTIDE SEQUENCE</scope>
    <source>
        <strain evidence="2">SK3146</strain>
    </source>
</reference>
<accession>A0ABY4RR49</accession>
<dbReference type="InterPro" id="IPR041916">
    <property type="entry name" value="Anti_sigma_zinc_sf"/>
</dbReference>
<keyword evidence="3" id="KW-1185">Reference proteome</keyword>
<feature type="transmembrane region" description="Helical" evidence="1">
    <location>
        <begin position="97"/>
        <end position="116"/>
    </location>
</feature>
<keyword evidence="1" id="KW-0472">Membrane</keyword>
<gene>
    <name evidence="2" type="ORF">SK3146_03716</name>
</gene>
<evidence type="ECO:0000256" key="1">
    <source>
        <dbReference type="SAM" id="Phobius"/>
    </source>
</evidence>
<keyword evidence="1" id="KW-1133">Transmembrane helix</keyword>
<reference evidence="2" key="2">
    <citation type="journal article" date="2021" name="J Anim Sci Technol">
        <title>Complete genome sequence of Paenibacillus konkukensis sp. nov. SK3146 as a potential probiotic strain.</title>
        <authorList>
            <person name="Jung H.I."/>
            <person name="Park S."/>
            <person name="Niu K.M."/>
            <person name="Lee S.W."/>
            <person name="Kothari D."/>
            <person name="Yi K.J."/>
            <person name="Kim S.K."/>
        </authorList>
    </citation>
    <scope>NUCLEOTIDE SEQUENCE</scope>
    <source>
        <strain evidence="2">SK3146</strain>
    </source>
</reference>